<name>A0A9D2F2C5_9FIRM</name>
<feature type="transmembrane region" description="Helical" evidence="1">
    <location>
        <begin position="61"/>
        <end position="84"/>
    </location>
</feature>
<evidence type="ECO:0000259" key="2">
    <source>
        <dbReference type="Pfam" id="PF14317"/>
    </source>
</evidence>
<feature type="domain" description="YcxB-like C-terminal" evidence="2">
    <location>
        <begin position="129"/>
        <end position="166"/>
    </location>
</feature>
<keyword evidence="1" id="KW-1133">Transmembrane helix</keyword>
<keyword evidence="1" id="KW-0472">Membrane</keyword>
<evidence type="ECO:0000313" key="4">
    <source>
        <dbReference type="Proteomes" id="UP000824031"/>
    </source>
</evidence>
<sequence>MPSKTTVLSVPVQVNTEIFRDFAAFDVWTRQKRWQRPLVFALILLAGAVICFSQVGKREGAVLLGSVLTLVGLGLPAVYVTMFFQSVNRQAKRMGLAAGKDTYRVELDEEGVCMRPAGAQDKEAEAVAHTWAQVYGAWRTPRAIYLYVTGRQAYLLPADQIPGGADRAWDLLRDHLPAGKLHTTR</sequence>
<dbReference type="Pfam" id="PF14317">
    <property type="entry name" value="YcxB"/>
    <property type="match status" value="1"/>
</dbReference>
<dbReference type="EMBL" id="DXBO01000056">
    <property type="protein sequence ID" value="HIZ47907.1"/>
    <property type="molecule type" value="Genomic_DNA"/>
</dbReference>
<reference evidence="3" key="1">
    <citation type="journal article" date="2021" name="PeerJ">
        <title>Extensive microbial diversity within the chicken gut microbiome revealed by metagenomics and culture.</title>
        <authorList>
            <person name="Gilroy R."/>
            <person name="Ravi A."/>
            <person name="Getino M."/>
            <person name="Pursley I."/>
            <person name="Horton D.L."/>
            <person name="Alikhan N.F."/>
            <person name="Baker D."/>
            <person name="Gharbi K."/>
            <person name="Hall N."/>
            <person name="Watson M."/>
            <person name="Adriaenssens E.M."/>
            <person name="Foster-Nyarko E."/>
            <person name="Jarju S."/>
            <person name="Secka A."/>
            <person name="Antonio M."/>
            <person name="Oren A."/>
            <person name="Chaudhuri R.R."/>
            <person name="La Ragione R."/>
            <person name="Hildebrand F."/>
            <person name="Pallen M.J."/>
        </authorList>
    </citation>
    <scope>NUCLEOTIDE SEQUENCE</scope>
    <source>
        <strain evidence="3">3436</strain>
    </source>
</reference>
<evidence type="ECO:0000256" key="1">
    <source>
        <dbReference type="SAM" id="Phobius"/>
    </source>
</evidence>
<gene>
    <name evidence="3" type="ORF">H9810_04215</name>
</gene>
<reference evidence="3" key="2">
    <citation type="submission" date="2021-04" db="EMBL/GenBank/DDBJ databases">
        <authorList>
            <person name="Gilroy R."/>
        </authorList>
    </citation>
    <scope>NUCLEOTIDE SEQUENCE</scope>
    <source>
        <strain evidence="3">3436</strain>
    </source>
</reference>
<protein>
    <submittedName>
        <fullName evidence="3">YcxB family protein</fullName>
    </submittedName>
</protein>
<dbReference type="InterPro" id="IPR025588">
    <property type="entry name" value="YcxB-like_C"/>
</dbReference>
<accession>A0A9D2F2C5</accession>
<proteinExistence type="predicted"/>
<comment type="caution">
    <text evidence="3">The sequence shown here is derived from an EMBL/GenBank/DDBJ whole genome shotgun (WGS) entry which is preliminary data.</text>
</comment>
<evidence type="ECO:0000313" key="3">
    <source>
        <dbReference type="EMBL" id="HIZ47907.1"/>
    </source>
</evidence>
<feature type="transmembrane region" description="Helical" evidence="1">
    <location>
        <begin position="38"/>
        <end position="55"/>
    </location>
</feature>
<organism evidence="3 4">
    <name type="scientific">Candidatus Gemmiger excrementavium</name>
    <dbReference type="NCBI Taxonomy" id="2838608"/>
    <lineage>
        <taxon>Bacteria</taxon>
        <taxon>Bacillati</taxon>
        <taxon>Bacillota</taxon>
        <taxon>Clostridia</taxon>
        <taxon>Eubacteriales</taxon>
        <taxon>Gemmiger</taxon>
    </lineage>
</organism>
<dbReference type="Proteomes" id="UP000824031">
    <property type="component" value="Unassembled WGS sequence"/>
</dbReference>
<keyword evidence="1" id="KW-0812">Transmembrane</keyword>
<dbReference type="AlphaFoldDB" id="A0A9D2F2C5"/>